<reference evidence="3 4" key="1">
    <citation type="journal article" date="2012" name="Genome Biol.">
        <title>Genome and low-iron response of an oceanic diatom adapted to chronic iron limitation.</title>
        <authorList>
            <person name="Lommer M."/>
            <person name="Specht M."/>
            <person name="Roy A.S."/>
            <person name="Kraemer L."/>
            <person name="Andreson R."/>
            <person name="Gutowska M.A."/>
            <person name="Wolf J."/>
            <person name="Bergner S.V."/>
            <person name="Schilhabel M.B."/>
            <person name="Klostermeier U.C."/>
            <person name="Beiko R.G."/>
            <person name="Rosenstiel P."/>
            <person name="Hippler M."/>
            <person name="Laroche J."/>
        </authorList>
    </citation>
    <scope>NUCLEOTIDE SEQUENCE [LARGE SCALE GENOMIC DNA]</scope>
    <source>
        <strain evidence="3 4">CCMP1005</strain>
    </source>
</reference>
<protein>
    <recommendedName>
        <fullName evidence="1">DNA-directed RNA polymerase III subunit RPC3</fullName>
        <shortName evidence="1">RNA polymerase III subunit C3</shortName>
    </recommendedName>
</protein>
<dbReference type="GO" id="GO:0003697">
    <property type="term" value="F:single-stranded DNA binding"/>
    <property type="evidence" value="ECO:0007669"/>
    <property type="project" value="UniProtKB-UniRule"/>
</dbReference>
<feature type="region of interest" description="Disordered" evidence="2">
    <location>
        <begin position="51"/>
        <end position="70"/>
    </location>
</feature>
<dbReference type="GO" id="GO:0005666">
    <property type="term" value="C:RNA polymerase III complex"/>
    <property type="evidence" value="ECO:0007669"/>
    <property type="project" value="UniProtKB-UniRule"/>
</dbReference>
<comment type="caution">
    <text evidence="3">The sequence shown here is derived from an EMBL/GenBank/DDBJ whole genome shotgun (WGS) entry which is preliminary data.</text>
</comment>
<comment type="similarity">
    <text evidence="1">Belongs to the eukaryotic RPC3/POLR3C RNA polymerase subunit family.</text>
</comment>
<comment type="function">
    <text evidence="1">DNA-dependent RNA polymerase catalyzes the transcription of DNA into RNA using the four ribonucleoside triphosphates as substrates. Specific core component of RNA polymerase III which synthesizes small RNAs, such as 5S rRNA and tRNAs.</text>
</comment>
<keyword evidence="1" id="KW-0240">DNA-directed RNA polymerase</keyword>
<evidence type="ECO:0000313" key="3">
    <source>
        <dbReference type="EMBL" id="EJK50181.1"/>
    </source>
</evidence>
<evidence type="ECO:0000313" key="4">
    <source>
        <dbReference type="Proteomes" id="UP000266841"/>
    </source>
</evidence>
<keyword evidence="1" id="KW-0804">Transcription</keyword>
<proteinExistence type="inferred from homology"/>
<keyword evidence="4" id="KW-1185">Reference proteome</keyword>
<gene>
    <name evidence="3" type="ORF">THAOC_30877</name>
</gene>
<evidence type="ECO:0000256" key="2">
    <source>
        <dbReference type="SAM" id="MobiDB-lite"/>
    </source>
</evidence>
<dbReference type="AlphaFoldDB" id="K0RMU3"/>
<dbReference type="PANTHER" id="PTHR12949">
    <property type="entry name" value="RNA POLYMERASE III DNA DIRECTED -RELATED"/>
    <property type="match status" value="1"/>
</dbReference>
<dbReference type="PANTHER" id="PTHR12949:SF0">
    <property type="entry name" value="DNA-DIRECTED RNA POLYMERASE III SUBUNIT RPC3"/>
    <property type="match status" value="1"/>
</dbReference>
<organism evidence="3 4">
    <name type="scientific">Thalassiosira oceanica</name>
    <name type="common">Marine diatom</name>
    <dbReference type="NCBI Taxonomy" id="159749"/>
    <lineage>
        <taxon>Eukaryota</taxon>
        <taxon>Sar</taxon>
        <taxon>Stramenopiles</taxon>
        <taxon>Ochrophyta</taxon>
        <taxon>Bacillariophyta</taxon>
        <taxon>Coscinodiscophyceae</taxon>
        <taxon>Thalassiosirophycidae</taxon>
        <taxon>Thalassiosirales</taxon>
        <taxon>Thalassiosiraceae</taxon>
        <taxon>Thalassiosira</taxon>
    </lineage>
</organism>
<sequence>MHLTKTHNSGTAIYLWEVKQDRLYKNVMRNLCTVLLNLRLRRMHEVEAGSEWMSRAKDEGQSEENENEEDKKRYLAFCTGLQRLDSAILQVDETLMIFSDL</sequence>
<dbReference type="OrthoDB" id="272392at2759"/>
<comment type="subcellular location">
    <subcellularLocation>
        <location evidence="1">Nucleus</location>
    </subcellularLocation>
</comment>
<dbReference type="InterPro" id="IPR039748">
    <property type="entry name" value="RPC3"/>
</dbReference>
<dbReference type="Proteomes" id="UP000266841">
    <property type="component" value="Unassembled WGS sequence"/>
</dbReference>
<dbReference type="EMBL" id="AGNL01044130">
    <property type="protein sequence ID" value="EJK50181.1"/>
    <property type="molecule type" value="Genomic_DNA"/>
</dbReference>
<name>K0RMU3_THAOC</name>
<accession>K0RMU3</accession>
<evidence type="ECO:0000256" key="1">
    <source>
        <dbReference type="RuleBase" id="RU367076"/>
    </source>
</evidence>
<comment type="subunit">
    <text evidence="1">Component of the RNA polymerase III (Pol III) complex consisting of 17 subunits.</text>
</comment>
<keyword evidence="1" id="KW-0539">Nucleus</keyword>